<dbReference type="InterPro" id="IPR029063">
    <property type="entry name" value="SAM-dependent_MTases_sf"/>
</dbReference>
<dbReference type="Proteomes" id="UP000741013">
    <property type="component" value="Unassembled WGS sequence"/>
</dbReference>
<dbReference type="RefSeq" id="WP_209664011.1">
    <property type="nucleotide sequence ID" value="NZ_JAGGMS010000001.1"/>
</dbReference>
<dbReference type="SUPFAM" id="SSF53335">
    <property type="entry name" value="S-adenosyl-L-methionine-dependent methyltransferases"/>
    <property type="match status" value="1"/>
</dbReference>
<name>A0ABS4PM04_9PSEU</name>
<protein>
    <recommendedName>
        <fullName evidence="3">Macrocin O-methyltransferase</fullName>
    </recommendedName>
</protein>
<dbReference type="InterPro" id="IPR008884">
    <property type="entry name" value="TylF_MeTrfase"/>
</dbReference>
<evidence type="ECO:0008006" key="3">
    <source>
        <dbReference type="Google" id="ProtNLM"/>
    </source>
</evidence>
<dbReference type="PANTHER" id="PTHR40036">
    <property type="entry name" value="MACROCIN O-METHYLTRANSFERASE"/>
    <property type="match status" value="1"/>
</dbReference>
<gene>
    <name evidence="1" type="ORF">JOM49_001967</name>
</gene>
<evidence type="ECO:0000313" key="1">
    <source>
        <dbReference type="EMBL" id="MBP2180441.1"/>
    </source>
</evidence>
<keyword evidence="2" id="KW-1185">Reference proteome</keyword>
<evidence type="ECO:0000313" key="2">
    <source>
        <dbReference type="Proteomes" id="UP000741013"/>
    </source>
</evidence>
<comment type="caution">
    <text evidence="1">The sequence shown here is derived from an EMBL/GenBank/DDBJ whole genome shotgun (WGS) entry which is preliminary data.</text>
</comment>
<dbReference type="Pfam" id="PF05711">
    <property type="entry name" value="TylF"/>
    <property type="match status" value="1"/>
</dbReference>
<organism evidence="1 2">
    <name type="scientific">Amycolatopsis magusensis</name>
    <dbReference type="NCBI Taxonomy" id="882444"/>
    <lineage>
        <taxon>Bacteria</taxon>
        <taxon>Bacillati</taxon>
        <taxon>Actinomycetota</taxon>
        <taxon>Actinomycetes</taxon>
        <taxon>Pseudonocardiales</taxon>
        <taxon>Pseudonocardiaceae</taxon>
        <taxon>Amycolatopsis</taxon>
    </lineage>
</organism>
<reference evidence="1 2" key="1">
    <citation type="submission" date="2021-03" db="EMBL/GenBank/DDBJ databases">
        <title>Sequencing the genomes of 1000 actinobacteria strains.</title>
        <authorList>
            <person name="Klenk H.-P."/>
        </authorList>
    </citation>
    <scope>NUCLEOTIDE SEQUENCE [LARGE SCALE GENOMIC DNA]</scope>
    <source>
        <strain evidence="1 2">DSM 45510</strain>
    </source>
</reference>
<sequence length="273" mass="30908">MDDTITASRAETAARDAYLALLKRCLTRYSGSDIFLGAPLQKPRWATDDTTTLRDLEEGRYAHQDADTMVGWLRLDNIRACVESVLREQIPGDLVETGVWRGGTCMYMRGILRAWGETERKVWVADSFAGFPEPDLERYPADRQFTGPLAEQSLADVPYSHSIGLTEVRRRFASYDLLDEQVEFLEGYFRDTIPTAPIGQIAVLRLDGDLYESTDVVLRNLYDKLSVGGYCIIDDFSLPPCVKAVEDFRAERGITEPLEKIDWGSVFWRKTSA</sequence>
<proteinExistence type="predicted"/>
<dbReference type="Gene3D" id="3.40.50.150">
    <property type="entry name" value="Vaccinia Virus protein VP39"/>
    <property type="match status" value="1"/>
</dbReference>
<dbReference type="PANTHER" id="PTHR40036:SF1">
    <property type="entry name" value="MACROCIN O-METHYLTRANSFERASE"/>
    <property type="match status" value="1"/>
</dbReference>
<accession>A0ABS4PM04</accession>
<dbReference type="EMBL" id="JAGGMS010000001">
    <property type="protein sequence ID" value="MBP2180441.1"/>
    <property type="molecule type" value="Genomic_DNA"/>
</dbReference>